<dbReference type="AlphaFoldDB" id="A0A2P2JT90"/>
<proteinExistence type="predicted"/>
<reference evidence="1" key="1">
    <citation type="submission" date="2018-02" db="EMBL/GenBank/DDBJ databases">
        <title>Rhizophora mucronata_Transcriptome.</title>
        <authorList>
            <person name="Meera S.P."/>
            <person name="Sreeshan A."/>
            <person name="Augustine A."/>
        </authorList>
    </citation>
    <scope>NUCLEOTIDE SEQUENCE</scope>
    <source>
        <tissue evidence="1">Leaf</tissue>
    </source>
</reference>
<evidence type="ECO:0000313" key="1">
    <source>
        <dbReference type="EMBL" id="MBW96687.1"/>
    </source>
</evidence>
<name>A0A2P2JT90_RHIMU</name>
<accession>A0A2P2JT90</accession>
<sequence length="30" mass="3848">MMSFQYRKRRMHTRRFHANRYRVGFGLMVN</sequence>
<organism evidence="1">
    <name type="scientific">Rhizophora mucronata</name>
    <name type="common">Asiatic mangrove</name>
    <dbReference type="NCBI Taxonomy" id="61149"/>
    <lineage>
        <taxon>Eukaryota</taxon>
        <taxon>Viridiplantae</taxon>
        <taxon>Streptophyta</taxon>
        <taxon>Embryophyta</taxon>
        <taxon>Tracheophyta</taxon>
        <taxon>Spermatophyta</taxon>
        <taxon>Magnoliopsida</taxon>
        <taxon>eudicotyledons</taxon>
        <taxon>Gunneridae</taxon>
        <taxon>Pentapetalae</taxon>
        <taxon>rosids</taxon>
        <taxon>fabids</taxon>
        <taxon>Malpighiales</taxon>
        <taxon>Rhizophoraceae</taxon>
        <taxon>Rhizophora</taxon>
    </lineage>
</organism>
<dbReference type="EMBL" id="GGEC01016204">
    <property type="protein sequence ID" value="MBW96687.1"/>
    <property type="molecule type" value="Transcribed_RNA"/>
</dbReference>
<protein>
    <submittedName>
        <fullName evidence="1">Photosystem I P700 chlorophyll a apoprotein A1 PSI-A PsaA</fullName>
    </submittedName>
</protein>